<feature type="coiled-coil region" evidence="1">
    <location>
        <begin position="21"/>
        <end position="62"/>
    </location>
</feature>
<name>A0A7J3X6K2_THEPE</name>
<keyword evidence="1" id="KW-0175">Coiled coil</keyword>
<evidence type="ECO:0000256" key="1">
    <source>
        <dbReference type="SAM" id="Coils"/>
    </source>
</evidence>
<protein>
    <recommendedName>
        <fullName evidence="3">Glycoside hydrolase family 42 N-terminal domain-containing protein</fullName>
    </recommendedName>
</protein>
<comment type="caution">
    <text evidence="2">The sequence shown here is derived from an EMBL/GenBank/DDBJ whole genome shotgun (WGS) entry which is preliminary data.</text>
</comment>
<dbReference type="AlphaFoldDB" id="A0A7J3X6K2"/>
<sequence>MNIRYLAAALLALSLSSLVAASLLLIKISEMHRELEELEKSLREMEAKREQLLEELRRLEERAGGSGQSPAGPESVGNPAGPGGVRAVVYILPSRACTPFWRERYGDRIYFYAYANLSEYMGVVEEDFEALSLVYNTVIVIVPAEDTPLYLGNLKVVDELASRHGLRVLWAIFPKWKYGPEEDYLKPGTGMNRLVLQVMSYLSKLNSTWKIAVWYGWRHRASAGDLLDFYSTLPEALKPFYAAWIDQPYVEVARALAEHEPPFLVVTELYSEEALAVYSGLFQRQLVVTGYQGAGSPEEWLRGITRKLGLVRGGEGVGIWAFYDIGDGHGESYAAYRPEWGAIPDPFNQRVVNLAGKPG</sequence>
<dbReference type="EMBL" id="DRZM01000114">
    <property type="protein sequence ID" value="HHP04839.1"/>
    <property type="molecule type" value="Genomic_DNA"/>
</dbReference>
<dbReference type="PANTHER" id="PTHR35882">
    <property type="entry name" value="PELA"/>
    <property type="match status" value="1"/>
</dbReference>
<organism evidence="2">
    <name type="scientific">Thermofilum pendens</name>
    <dbReference type="NCBI Taxonomy" id="2269"/>
    <lineage>
        <taxon>Archaea</taxon>
        <taxon>Thermoproteota</taxon>
        <taxon>Thermoprotei</taxon>
        <taxon>Thermofilales</taxon>
        <taxon>Thermofilaceae</taxon>
        <taxon>Thermofilum</taxon>
    </lineage>
</organism>
<dbReference type="PANTHER" id="PTHR35882:SF2">
    <property type="entry name" value="PELA"/>
    <property type="match status" value="1"/>
</dbReference>
<gene>
    <name evidence="2" type="ORF">ENM88_03705</name>
</gene>
<evidence type="ECO:0000313" key="2">
    <source>
        <dbReference type="EMBL" id="HHP04839.1"/>
    </source>
</evidence>
<evidence type="ECO:0008006" key="3">
    <source>
        <dbReference type="Google" id="ProtNLM"/>
    </source>
</evidence>
<accession>A0A7J3X6K2</accession>
<reference evidence="2" key="1">
    <citation type="journal article" date="2020" name="mSystems">
        <title>Genome- and Community-Level Interaction Insights into Carbon Utilization and Element Cycling Functions of Hydrothermarchaeota in Hydrothermal Sediment.</title>
        <authorList>
            <person name="Zhou Z."/>
            <person name="Liu Y."/>
            <person name="Xu W."/>
            <person name="Pan J."/>
            <person name="Luo Z.H."/>
            <person name="Li M."/>
        </authorList>
    </citation>
    <scope>NUCLEOTIDE SEQUENCE [LARGE SCALE GENOMIC DNA]</scope>
    <source>
        <strain evidence="2">SpSt-1125</strain>
    </source>
</reference>
<proteinExistence type="predicted"/>